<proteinExistence type="predicted"/>
<feature type="region of interest" description="Disordered" evidence="2">
    <location>
        <begin position="377"/>
        <end position="464"/>
    </location>
</feature>
<evidence type="ECO:0000256" key="1">
    <source>
        <dbReference type="SAM" id="Coils"/>
    </source>
</evidence>
<feature type="region of interest" description="Disordered" evidence="2">
    <location>
        <begin position="223"/>
        <end position="263"/>
    </location>
</feature>
<organism evidence="3 4">
    <name type="scientific">Elasticomyces elasticus</name>
    <dbReference type="NCBI Taxonomy" id="574655"/>
    <lineage>
        <taxon>Eukaryota</taxon>
        <taxon>Fungi</taxon>
        <taxon>Dikarya</taxon>
        <taxon>Ascomycota</taxon>
        <taxon>Pezizomycotina</taxon>
        <taxon>Dothideomycetes</taxon>
        <taxon>Dothideomycetidae</taxon>
        <taxon>Mycosphaerellales</taxon>
        <taxon>Teratosphaeriaceae</taxon>
        <taxon>Elasticomyces</taxon>
    </lineage>
</organism>
<comment type="caution">
    <text evidence="3">The sequence shown here is derived from an EMBL/GenBank/DDBJ whole genome shotgun (WGS) entry which is preliminary data.</text>
</comment>
<feature type="region of interest" description="Disordered" evidence="2">
    <location>
        <begin position="1"/>
        <end position="38"/>
    </location>
</feature>
<keyword evidence="1" id="KW-0175">Coiled coil</keyword>
<accession>A0AAN7VX46</accession>
<dbReference type="EMBL" id="JAVRQU010000025">
    <property type="protein sequence ID" value="KAK5690410.1"/>
    <property type="molecule type" value="Genomic_DNA"/>
</dbReference>
<feature type="compositionally biased region" description="Polar residues" evidence="2">
    <location>
        <begin position="397"/>
        <end position="412"/>
    </location>
</feature>
<dbReference type="AlphaFoldDB" id="A0AAN7VX46"/>
<gene>
    <name evidence="3" type="ORF">LTR97_012278</name>
</gene>
<evidence type="ECO:0000313" key="3">
    <source>
        <dbReference type="EMBL" id="KAK5690410.1"/>
    </source>
</evidence>
<reference evidence="3" key="1">
    <citation type="submission" date="2023-08" db="EMBL/GenBank/DDBJ databases">
        <title>Black Yeasts Isolated from many extreme environments.</title>
        <authorList>
            <person name="Coleine C."/>
            <person name="Stajich J.E."/>
            <person name="Selbmann L."/>
        </authorList>
    </citation>
    <scope>NUCLEOTIDE SEQUENCE</scope>
    <source>
        <strain evidence="3">CCFEE 5810</strain>
    </source>
</reference>
<protein>
    <submittedName>
        <fullName evidence="3">Uncharacterized protein</fullName>
    </submittedName>
</protein>
<evidence type="ECO:0000313" key="4">
    <source>
        <dbReference type="Proteomes" id="UP001310594"/>
    </source>
</evidence>
<sequence>MSDITQWRRMIQPGRTRTPAVEAADDSDGMASPTTPRRGLKPKFSAYFNNGYTVKTEPSFLSLNEDPFSPQLPAWPEEQPYPHPDAERLIDSIMCRLMSDPYGSLDSRFNGMLLHIFESYRSVLDGKQQLQEQLTQELHGKRALVHKLQQAQKQWSDERQEYRDEIKRLELLLAKGKRGLAEVTLARQDSHFRQRESWRRSDVPDDGLRAIFDVLERTQRSDEKRYGGQRAVLRSRKVSSPSERDRRLSQHLTMQGSAGGSQADLAAHDKLPVESQHINMQLPAAPSDWPLVSEPKTSISDDTFSTFSNDARQLDGDIGVQHQSDVAEKATMPLHKTPSLMSKASGFFHKLKPHGIPELDTRFSFLTGDDLTLNLQKSQDASSRTSLRRSMSLTSLPGNATQQNKSLSPIMQSPTTSTTFSDTSRTSRIPMPTYGGSSGVRPRREREGSADDQMGFESTPMLRRNRVEKQKPDFIQGNAFAAAAARHAGISGSANHAVHRTMAKEADMSESMKENMPPPIAWLDDVVTDDAADGGAC</sequence>
<name>A0AAN7VX46_9PEZI</name>
<evidence type="ECO:0000256" key="2">
    <source>
        <dbReference type="SAM" id="MobiDB-lite"/>
    </source>
</evidence>
<feature type="compositionally biased region" description="Low complexity" evidence="2">
    <location>
        <begin position="382"/>
        <end position="396"/>
    </location>
</feature>
<dbReference type="Proteomes" id="UP001310594">
    <property type="component" value="Unassembled WGS sequence"/>
</dbReference>
<feature type="compositionally biased region" description="Low complexity" evidence="2">
    <location>
        <begin position="413"/>
        <end position="427"/>
    </location>
</feature>
<feature type="coiled-coil region" evidence="1">
    <location>
        <begin position="145"/>
        <end position="172"/>
    </location>
</feature>